<gene>
    <name evidence="2" type="ORF">SAMN04489841_2868</name>
</gene>
<name>A0A1H9KBI5_9EURY</name>
<accession>A0A1H9KBI5</accession>
<keyword evidence="3" id="KW-1185">Reference proteome</keyword>
<reference evidence="3" key="1">
    <citation type="submission" date="2016-10" db="EMBL/GenBank/DDBJ databases">
        <authorList>
            <person name="Varghese N."/>
            <person name="Submissions S."/>
        </authorList>
    </citation>
    <scope>NUCLEOTIDE SEQUENCE [LARGE SCALE GENOMIC DNA]</scope>
    <source>
        <strain evidence="3">DSM 25055</strain>
    </source>
</reference>
<dbReference type="RefSeq" id="WP_090618376.1">
    <property type="nucleotide sequence ID" value="NZ_FOFD01000003.1"/>
</dbReference>
<dbReference type="AlphaFoldDB" id="A0A1H9KBI5"/>
<dbReference type="OrthoDB" id="313543at2157"/>
<feature type="compositionally biased region" description="Low complexity" evidence="1">
    <location>
        <begin position="34"/>
        <end position="45"/>
    </location>
</feature>
<feature type="region of interest" description="Disordered" evidence="1">
    <location>
        <begin position="23"/>
        <end position="66"/>
    </location>
</feature>
<sequence>MRRRGLLERLGAGTGATTVGAVAGCLGTEGGEPEPGSESGSGPKSETGDPGTVVSSRISSEGVCAEGTDAGREAIVTITAAGVELTGSIEAPTPCSDASLSAIEFVTPAELAVTVGLEEQDGVCGDCLGRIDYAATIEIDGTLPETVTVTHDAVAGETTIENTTVESD</sequence>
<protein>
    <submittedName>
        <fullName evidence="2">Uncharacterized protein</fullName>
    </submittedName>
</protein>
<evidence type="ECO:0000313" key="3">
    <source>
        <dbReference type="Proteomes" id="UP000199114"/>
    </source>
</evidence>
<dbReference type="PROSITE" id="PS51257">
    <property type="entry name" value="PROKAR_LIPOPROTEIN"/>
    <property type="match status" value="1"/>
</dbReference>
<proteinExistence type="predicted"/>
<dbReference type="EMBL" id="FOFD01000003">
    <property type="protein sequence ID" value="SEQ96452.1"/>
    <property type="molecule type" value="Genomic_DNA"/>
</dbReference>
<organism evidence="2 3">
    <name type="scientific">Natrinema salaciae</name>
    <dbReference type="NCBI Taxonomy" id="1186196"/>
    <lineage>
        <taxon>Archaea</taxon>
        <taxon>Methanobacteriati</taxon>
        <taxon>Methanobacteriota</taxon>
        <taxon>Stenosarchaea group</taxon>
        <taxon>Halobacteria</taxon>
        <taxon>Halobacteriales</taxon>
        <taxon>Natrialbaceae</taxon>
        <taxon>Natrinema</taxon>
    </lineage>
</organism>
<evidence type="ECO:0000313" key="2">
    <source>
        <dbReference type="EMBL" id="SEQ96452.1"/>
    </source>
</evidence>
<evidence type="ECO:0000256" key="1">
    <source>
        <dbReference type="SAM" id="MobiDB-lite"/>
    </source>
</evidence>
<dbReference type="Proteomes" id="UP000199114">
    <property type="component" value="Unassembled WGS sequence"/>
</dbReference>